<dbReference type="InterPro" id="IPR009739">
    <property type="entry name" value="LprI-like_N"/>
</dbReference>
<dbReference type="Gene3D" id="1.20.1270.180">
    <property type="match status" value="1"/>
</dbReference>
<organism evidence="3 4">
    <name type="scientific">Achromobacter aloeverae</name>
    <dbReference type="NCBI Taxonomy" id="1750518"/>
    <lineage>
        <taxon>Bacteria</taxon>
        <taxon>Pseudomonadati</taxon>
        <taxon>Pseudomonadota</taxon>
        <taxon>Betaproteobacteria</taxon>
        <taxon>Burkholderiales</taxon>
        <taxon>Alcaligenaceae</taxon>
        <taxon>Achromobacter</taxon>
    </lineage>
</organism>
<dbReference type="Proteomes" id="UP000290849">
    <property type="component" value="Unassembled WGS sequence"/>
</dbReference>
<protein>
    <recommendedName>
        <fullName evidence="2">Lysozyme inhibitor LprI-like N-terminal domain-containing protein</fullName>
    </recommendedName>
</protein>
<reference evidence="3 4" key="1">
    <citation type="journal article" date="2017" name="Int. J. Syst. Evol. Microbiol.">
        <title>Achromobacter aloeverae sp. nov., isolated from the root of Aloe vera (L.) Burm.f.</title>
        <authorList>
            <person name="Kuncharoen N."/>
            <person name="Muramatsu Y."/>
            <person name="Shibata C."/>
            <person name="Kamakura Y."/>
            <person name="Nakagawa Y."/>
            <person name="Tanasupawat S."/>
        </authorList>
    </citation>
    <scope>NUCLEOTIDE SEQUENCE [LARGE SCALE GENOMIC DNA]</scope>
    <source>
        <strain evidence="3 4">AVA-1</strain>
    </source>
</reference>
<sequence>MRNFAFSAGVFSTRVFGSAVALAALAAAFVSTDAQAAGCAKPRNAFDQVYCSGNLFSQTDHDLNTAYTDLRKLLKPAQQDALKRGQLAWIKNRDEQCSYEKPNGYYVNLDCAVSLTRQRLDFLKERERECKSTGCVDDKLGG</sequence>
<evidence type="ECO:0000313" key="4">
    <source>
        <dbReference type="Proteomes" id="UP000290849"/>
    </source>
</evidence>
<dbReference type="AlphaFoldDB" id="A0A4Q1HN56"/>
<keyword evidence="4" id="KW-1185">Reference proteome</keyword>
<dbReference type="EMBL" id="PYAL01000001">
    <property type="protein sequence ID" value="RXN92434.1"/>
    <property type="molecule type" value="Genomic_DNA"/>
</dbReference>
<evidence type="ECO:0000256" key="1">
    <source>
        <dbReference type="SAM" id="SignalP"/>
    </source>
</evidence>
<feature type="domain" description="Lysozyme inhibitor LprI-like N-terminal" evidence="2">
    <location>
        <begin position="47"/>
        <end position="123"/>
    </location>
</feature>
<dbReference type="PANTHER" id="PTHR39176">
    <property type="entry name" value="PERIPLASMIC PROTEIN-RELATED"/>
    <property type="match status" value="1"/>
</dbReference>
<keyword evidence="1" id="KW-0732">Signal</keyword>
<dbReference type="RefSeq" id="WP_129148398.1">
    <property type="nucleotide sequence ID" value="NZ_JBHSDO010000016.1"/>
</dbReference>
<feature type="signal peptide" evidence="1">
    <location>
        <begin position="1"/>
        <end position="36"/>
    </location>
</feature>
<proteinExistence type="predicted"/>
<comment type="caution">
    <text evidence="3">The sequence shown here is derived from an EMBL/GenBank/DDBJ whole genome shotgun (WGS) entry which is preliminary data.</text>
</comment>
<evidence type="ECO:0000313" key="3">
    <source>
        <dbReference type="EMBL" id="RXN92434.1"/>
    </source>
</evidence>
<gene>
    <name evidence="3" type="ORF">C7R54_01360</name>
</gene>
<dbReference type="OrthoDB" id="7340239at2"/>
<dbReference type="PANTHER" id="PTHR39176:SF1">
    <property type="entry name" value="PERIPLASMIC PROTEIN"/>
    <property type="match status" value="1"/>
</dbReference>
<evidence type="ECO:0000259" key="2">
    <source>
        <dbReference type="Pfam" id="PF07007"/>
    </source>
</evidence>
<accession>A0A4Q1HN56</accession>
<dbReference type="Pfam" id="PF07007">
    <property type="entry name" value="LprI"/>
    <property type="match status" value="1"/>
</dbReference>
<feature type="chain" id="PRO_5020263230" description="Lysozyme inhibitor LprI-like N-terminal domain-containing protein" evidence="1">
    <location>
        <begin position="37"/>
        <end position="142"/>
    </location>
</feature>
<name>A0A4Q1HN56_9BURK</name>